<reference evidence="2" key="1">
    <citation type="submission" date="2020-02" db="EMBL/GenBank/DDBJ databases">
        <authorList>
            <person name="Meier V. D."/>
        </authorList>
    </citation>
    <scope>NUCLEOTIDE SEQUENCE</scope>
    <source>
        <strain evidence="2">AVDCRST_MAG30</strain>
    </source>
</reference>
<keyword evidence="1" id="KW-0812">Transmembrane</keyword>
<name>A0A6J4T5C4_9ACTN</name>
<evidence type="ECO:0000313" key="2">
    <source>
        <dbReference type="EMBL" id="CAA9514231.1"/>
    </source>
</evidence>
<keyword evidence="1" id="KW-1133">Transmembrane helix</keyword>
<dbReference type="EMBL" id="CADCVS010000345">
    <property type="protein sequence ID" value="CAA9514231.1"/>
    <property type="molecule type" value="Genomic_DNA"/>
</dbReference>
<sequence length="56" mass="5932">MLFWTLALFFGGSIAFRGIQDLTEGSPLAVTLGLQVALLAVAIAVIVVVMRRRGGD</sequence>
<accession>A0A6J4T5C4</accession>
<feature type="transmembrane region" description="Helical" evidence="1">
    <location>
        <begin position="27"/>
        <end position="50"/>
    </location>
</feature>
<gene>
    <name evidence="2" type="ORF">AVDCRST_MAG30-2665</name>
</gene>
<evidence type="ECO:0000256" key="1">
    <source>
        <dbReference type="SAM" id="Phobius"/>
    </source>
</evidence>
<organism evidence="2">
    <name type="scientific">uncultured Solirubrobacteraceae bacterium</name>
    <dbReference type="NCBI Taxonomy" id="1162706"/>
    <lineage>
        <taxon>Bacteria</taxon>
        <taxon>Bacillati</taxon>
        <taxon>Actinomycetota</taxon>
        <taxon>Thermoleophilia</taxon>
        <taxon>Solirubrobacterales</taxon>
        <taxon>Solirubrobacteraceae</taxon>
        <taxon>environmental samples</taxon>
    </lineage>
</organism>
<dbReference type="AlphaFoldDB" id="A0A6J4T5C4"/>
<proteinExistence type="predicted"/>
<protein>
    <submittedName>
        <fullName evidence="2">Uncharacterized protein</fullName>
    </submittedName>
</protein>
<keyword evidence="1" id="KW-0472">Membrane</keyword>